<dbReference type="Gene3D" id="3.20.20.140">
    <property type="entry name" value="Metal-dependent hydrolases"/>
    <property type="match status" value="1"/>
</dbReference>
<dbReference type="SUPFAM" id="SSF89550">
    <property type="entry name" value="PHP domain-like"/>
    <property type="match status" value="1"/>
</dbReference>
<dbReference type="InterPro" id="IPR003141">
    <property type="entry name" value="Pol/His_phosphatase_N"/>
</dbReference>
<reference evidence="2" key="1">
    <citation type="submission" date="2021-01" db="EMBL/GenBank/DDBJ databases">
        <title>Adiantum capillus-veneris genome.</title>
        <authorList>
            <person name="Fang Y."/>
            <person name="Liao Q."/>
        </authorList>
    </citation>
    <scope>NUCLEOTIDE SEQUENCE</scope>
    <source>
        <strain evidence="2">H3</strain>
        <tissue evidence="2">Leaf</tissue>
    </source>
</reference>
<dbReference type="InterPro" id="IPR052018">
    <property type="entry name" value="PHP_domain"/>
</dbReference>
<dbReference type="CDD" id="cd07438">
    <property type="entry name" value="PHP_HisPPase_AMP"/>
    <property type="match status" value="1"/>
</dbReference>
<evidence type="ECO:0000259" key="1">
    <source>
        <dbReference type="SMART" id="SM00481"/>
    </source>
</evidence>
<sequence length="508" mass="55374">MDHGGMRSCPLPHCMMVKSVHLQAMNQDISSLVPKAIHCMLRCFAVTLATRNSSSSSGLALSLPFAMGKSHKKKHHKHRPELASCAASYIAQWASLRKRSDLSVALMNSSSSLHDWIPGDASLLSSKAPVIELHTHSTCSDGMLSPNQLVEKAAASGVQVLALTDHDTMAGVPAALETANKFGIRLIPGVEISAKVTAKTKNGFEEPVHILGYYSCCGPTRWLELETVLARIREGRHHRAQNMISKLKLLKKPVTWESVVTMAGDGVAPGRLHIARALLEAGHVCNLREAFNKYLYDGGPAYSPGCELAAEDAVRLIRDTGGVAALAHPWSLKDALPVVKRLKEVGLHAMEVYRGDGKANGFVALADTFQLLKLGGSDFHGRGDPDETKLGKVPLPLLAIREFLRVAEPIWIASIEELLQNFAEESFQVHAGNAVGSKFFTELEGLKGDIALEYSIEEEHSRAFLRLSAWLTDEDRQAVHNAVMQLKLGFEVVSEDGRTTCIVSRQLH</sequence>
<dbReference type="InterPro" id="IPR016195">
    <property type="entry name" value="Pol/histidinol_Pase-like"/>
</dbReference>
<keyword evidence="3" id="KW-1185">Reference proteome</keyword>
<dbReference type="EMBL" id="JABFUD020000017">
    <property type="protein sequence ID" value="KAI5066961.1"/>
    <property type="molecule type" value="Genomic_DNA"/>
</dbReference>
<proteinExistence type="predicted"/>
<evidence type="ECO:0000313" key="2">
    <source>
        <dbReference type="EMBL" id="KAI5066961.1"/>
    </source>
</evidence>
<dbReference type="Pfam" id="PF02811">
    <property type="entry name" value="PHP"/>
    <property type="match status" value="1"/>
</dbReference>
<feature type="domain" description="Polymerase/histidinol phosphatase N-terminal" evidence="1">
    <location>
        <begin position="131"/>
        <end position="196"/>
    </location>
</feature>
<dbReference type="GO" id="GO:0004534">
    <property type="term" value="F:5'-3' RNA exonuclease activity"/>
    <property type="evidence" value="ECO:0007669"/>
    <property type="project" value="TreeGrafter"/>
</dbReference>
<dbReference type="OrthoDB" id="16564at2759"/>
<dbReference type="InterPro" id="IPR004013">
    <property type="entry name" value="PHP_dom"/>
</dbReference>
<accession>A0A9D4UGN3</accession>
<dbReference type="Gene3D" id="1.10.150.650">
    <property type="match status" value="1"/>
</dbReference>
<dbReference type="AlphaFoldDB" id="A0A9D4UGN3"/>
<protein>
    <recommendedName>
        <fullName evidence="1">Polymerase/histidinol phosphatase N-terminal domain-containing protein</fullName>
    </recommendedName>
</protein>
<dbReference type="PANTHER" id="PTHR42924">
    <property type="entry name" value="EXONUCLEASE"/>
    <property type="match status" value="1"/>
</dbReference>
<name>A0A9D4UGN3_ADICA</name>
<dbReference type="Proteomes" id="UP000886520">
    <property type="component" value="Chromosome 17"/>
</dbReference>
<comment type="caution">
    <text evidence="2">The sequence shown here is derived from an EMBL/GenBank/DDBJ whole genome shotgun (WGS) entry which is preliminary data.</text>
</comment>
<gene>
    <name evidence="2" type="ORF">GOP47_0017489</name>
</gene>
<dbReference type="GO" id="GO:0035312">
    <property type="term" value="F:5'-3' DNA exonuclease activity"/>
    <property type="evidence" value="ECO:0007669"/>
    <property type="project" value="TreeGrafter"/>
</dbReference>
<dbReference type="PANTHER" id="PTHR42924:SF3">
    <property type="entry name" value="POLYMERASE_HISTIDINOL PHOSPHATASE N-TERMINAL DOMAIN-CONTAINING PROTEIN"/>
    <property type="match status" value="1"/>
</dbReference>
<organism evidence="2 3">
    <name type="scientific">Adiantum capillus-veneris</name>
    <name type="common">Maidenhair fern</name>
    <dbReference type="NCBI Taxonomy" id="13818"/>
    <lineage>
        <taxon>Eukaryota</taxon>
        <taxon>Viridiplantae</taxon>
        <taxon>Streptophyta</taxon>
        <taxon>Embryophyta</taxon>
        <taxon>Tracheophyta</taxon>
        <taxon>Polypodiopsida</taxon>
        <taxon>Polypodiidae</taxon>
        <taxon>Polypodiales</taxon>
        <taxon>Pteridineae</taxon>
        <taxon>Pteridaceae</taxon>
        <taxon>Vittarioideae</taxon>
        <taxon>Adiantum</taxon>
    </lineage>
</organism>
<dbReference type="SMART" id="SM00481">
    <property type="entry name" value="POLIIIAc"/>
    <property type="match status" value="1"/>
</dbReference>
<evidence type="ECO:0000313" key="3">
    <source>
        <dbReference type="Proteomes" id="UP000886520"/>
    </source>
</evidence>